<dbReference type="STRING" id="36745.CLSAP_20690"/>
<dbReference type="PATRIC" id="fig|931276.5.peg.2254"/>
<dbReference type="InterPro" id="IPR036866">
    <property type="entry name" value="RibonucZ/Hydroxyglut_hydro"/>
</dbReference>
<dbReference type="SMART" id="SM00849">
    <property type="entry name" value="Lactamase_B"/>
    <property type="match status" value="1"/>
</dbReference>
<dbReference type="AlphaFoldDB" id="M1LSP4"/>
<keyword evidence="2" id="KW-0378">Hydrolase</keyword>
<name>M1LSP4_9CLOT</name>
<dbReference type="InterPro" id="IPR001279">
    <property type="entry name" value="Metallo-B-lactamas"/>
</dbReference>
<evidence type="ECO:0000259" key="1">
    <source>
        <dbReference type="SMART" id="SM00849"/>
    </source>
</evidence>
<dbReference type="InterPro" id="IPR050855">
    <property type="entry name" value="NDM-1-like"/>
</dbReference>
<dbReference type="GO" id="GO:0016787">
    <property type="term" value="F:hydrolase activity"/>
    <property type="evidence" value="ECO:0007669"/>
    <property type="project" value="UniProtKB-KW"/>
</dbReference>
<dbReference type="PANTHER" id="PTHR42951:SF15">
    <property type="entry name" value="METALLO-BETA-LACTAMASE SUPERFAMILY PROTEIN"/>
    <property type="match status" value="1"/>
</dbReference>
<feature type="domain" description="Metallo-beta-lactamase" evidence="1">
    <location>
        <begin position="23"/>
        <end position="227"/>
    </location>
</feature>
<dbReference type="Gene3D" id="3.60.15.10">
    <property type="entry name" value="Ribonuclease Z/Hydroxyacylglutathione hydrolase-like"/>
    <property type="match status" value="1"/>
</dbReference>
<dbReference type="PANTHER" id="PTHR42951">
    <property type="entry name" value="METALLO-BETA-LACTAMASE DOMAIN-CONTAINING"/>
    <property type="match status" value="1"/>
</dbReference>
<keyword evidence="3" id="KW-1185">Reference proteome</keyword>
<accession>M1LSP4</accession>
<dbReference type="KEGG" id="csr:Cspa_c22550"/>
<dbReference type="Pfam" id="PF00753">
    <property type="entry name" value="Lactamase_B"/>
    <property type="match status" value="1"/>
</dbReference>
<dbReference type="Proteomes" id="UP000011728">
    <property type="component" value="Chromosome"/>
</dbReference>
<proteinExistence type="predicted"/>
<dbReference type="HOGENOM" id="CLU_030571_2_1_9"/>
<organism evidence="2 3">
    <name type="scientific">Clostridium saccharoperbutylacetonicum N1-4(HMT)</name>
    <dbReference type="NCBI Taxonomy" id="931276"/>
    <lineage>
        <taxon>Bacteria</taxon>
        <taxon>Bacillati</taxon>
        <taxon>Bacillota</taxon>
        <taxon>Clostridia</taxon>
        <taxon>Eubacteriales</taxon>
        <taxon>Clostridiaceae</taxon>
        <taxon>Clostridium</taxon>
    </lineage>
</organism>
<reference evidence="2 3" key="1">
    <citation type="submission" date="2013-02" db="EMBL/GenBank/DDBJ databases">
        <title>Genome sequence of Clostridium saccharoperbutylacetonicum N1-4(HMT).</title>
        <authorList>
            <person name="Poehlein A."/>
            <person name="Daniel R."/>
        </authorList>
    </citation>
    <scope>NUCLEOTIDE SEQUENCE [LARGE SCALE GENOMIC DNA]</scope>
    <source>
        <strain evidence="3">N1-4(HMT)</strain>
    </source>
</reference>
<gene>
    <name evidence="2" type="ORF">Cspa_c22550</name>
</gene>
<dbReference type="OrthoDB" id="9761531at2"/>
<dbReference type="CDD" id="cd07721">
    <property type="entry name" value="yflN-like_MBL-fold"/>
    <property type="match status" value="1"/>
</dbReference>
<dbReference type="eggNOG" id="COG0491">
    <property type="taxonomic scope" value="Bacteria"/>
</dbReference>
<sequence length="248" mass="27943">MKIANGVEMLELAAKNMKGEPTSIYPILICDKETIILVDAGYPGQLEQIRKEVEKTGVKFETVNMVLITHHDIDHIGSLASIVKELPEVKVLCHEEEKAYIEGVKKPHKLAMLEANLDNLSQEMKGFYEHFKVGFEKARTKVDRTLKDGEELPYCGGITIIYTPGHTMGHSCLYFKESKTLIAGDLLMVKEGVLVKAPESINFNDELCLKSLKKLMQYDIENVVCYHGGIYSNKVNERINELIETLAQ</sequence>
<dbReference type="RefSeq" id="WP_015392339.1">
    <property type="nucleotide sequence ID" value="NC_020291.1"/>
</dbReference>
<evidence type="ECO:0000313" key="3">
    <source>
        <dbReference type="Proteomes" id="UP000011728"/>
    </source>
</evidence>
<dbReference type="EMBL" id="CP004121">
    <property type="protein sequence ID" value="AGF56020.1"/>
    <property type="molecule type" value="Genomic_DNA"/>
</dbReference>
<protein>
    <submittedName>
        <fullName evidence="2">Zn-dependent hydrolase, including glyoxylase</fullName>
    </submittedName>
</protein>
<dbReference type="SUPFAM" id="SSF56281">
    <property type="entry name" value="Metallo-hydrolase/oxidoreductase"/>
    <property type="match status" value="1"/>
</dbReference>
<evidence type="ECO:0000313" key="2">
    <source>
        <dbReference type="EMBL" id="AGF56020.1"/>
    </source>
</evidence>